<dbReference type="Pfam" id="PF00271">
    <property type="entry name" value="Helicase_C"/>
    <property type="match status" value="1"/>
</dbReference>
<feature type="domain" description="Helicase ATP-binding" evidence="2">
    <location>
        <begin position="483"/>
        <end position="646"/>
    </location>
</feature>
<dbReference type="InterPro" id="IPR038718">
    <property type="entry name" value="SNF2-like_sf"/>
</dbReference>
<dbReference type="SMART" id="SM00490">
    <property type="entry name" value="HELICc"/>
    <property type="match status" value="1"/>
</dbReference>
<dbReference type="SMART" id="SM00487">
    <property type="entry name" value="DEXDc"/>
    <property type="match status" value="1"/>
</dbReference>
<dbReference type="EMBL" id="BPUB01000002">
    <property type="protein sequence ID" value="GJG60097.1"/>
    <property type="molecule type" value="Genomic_DNA"/>
</dbReference>
<evidence type="ECO:0000259" key="2">
    <source>
        <dbReference type="PROSITE" id="PS51192"/>
    </source>
</evidence>
<accession>A0A9R1CXT5</accession>
<sequence length="930" mass="104538">MTIENNKKTGLLLYPSTQWKGYGMEFRFLHPSGDAFRQGDFVTDGGDDAAINRLITLCEAVTPESIYNMAGRNTFRTQKKFFAEADASIRNYVDRIVARKVVEAVTLAAANAIPIFFKPGPKELLDANRQLHYVDEPVALHTFYRKTGEGIDYRLTVGHGIVPSSHRTAVISNEPSLFCIDDKIMHFDSSLNGNLLLPFTKKEWIKIPQRVEMEYFRKMIFKIASKIDIDSEGFDVRELHPAGKPRLFMEMVVTGDYHLRLSFVYDGKNFEAGSKKEKSVTLLDGGDSVSFVCIHRNREWEEAIAHRLTDDMHMPKNAPLQGILDWAKHYKPALDAMGIEFEQLTSKKYYIGDVRVEHDDTVVGDWFQLHIVVHFDDGLSVPLTSMRQAILNGDSLYLLPNGKSFVIPDEWKARYSPLMLFGLKKDADTISVHRSQQQLLMPLSIGDEAKAAWRADDTADDSLPTGLAATLRPYQEVGYRWMLGHLRAGNGCCLSDDMGLGKTVQTIAVILKYRAEAGAAARPVLVVAPASVVHNWRNELHRFAPHQRVIVYTGTTVHRQLLLTYADGAAVVVTTYATLRNDISMIGQKEWGIVVYDESQVFKNSDSMTYDAVASIRCRHRIALSGTPMENNLRELWTLMSVLNPALLGDENDFRSNFIHPINANLAGKNTAVLRDLVAPYFLRRTKAAVLDSLPECQDETVYCDMTPAQTSLYVAEQSRMRNLLLEHDAHSNTINALSTIMKLRQIACAPALVGSEAPSGKMAEVMERLTDLRGTSHKVLIFSEFKQLLNIVAKAMDDRGWSYAMLTGETRDREGVIDHFQNDASCQFFLITLKAGGVGLNLTEADYVFLLDPWWNHAVEEQAISRAHRQGQRRAVFVYKFISVGTLEEQILKVQDHKQSLANAVIKCMNESNEEADDTDEETPEDGKG</sequence>
<dbReference type="AlphaFoldDB" id="A0A9R1CXT5"/>
<dbReference type="PANTHER" id="PTHR45629:SF7">
    <property type="entry name" value="DNA EXCISION REPAIR PROTEIN ERCC-6-RELATED"/>
    <property type="match status" value="1"/>
</dbReference>
<dbReference type="CDD" id="cd18793">
    <property type="entry name" value="SF2_C_SNF"/>
    <property type="match status" value="1"/>
</dbReference>
<name>A0A9R1CXT5_9BACT</name>
<organism evidence="4 5">
    <name type="scientific">Prevotella lacticifex</name>
    <dbReference type="NCBI Taxonomy" id="2854755"/>
    <lineage>
        <taxon>Bacteria</taxon>
        <taxon>Pseudomonadati</taxon>
        <taxon>Bacteroidota</taxon>
        <taxon>Bacteroidia</taxon>
        <taxon>Bacteroidales</taxon>
        <taxon>Prevotellaceae</taxon>
        <taxon>Prevotella</taxon>
    </lineage>
</organism>
<dbReference type="PROSITE" id="PS51194">
    <property type="entry name" value="HELICASE_CTER"/>
    <property type="match status" value="1"/>
</dbReference>
<reference evidence="4" key="1">
    <citation type="journal article" date="2022" name="Int. J. Syst. Evol. Microbiol.">
        <title>Prevotella lacticifex sp. nov., isolated from the rumen of cows.</title>
        <authorList>
            <person name="Shinkai T."/>
            <person name="Ikeyama N."/>
            <person name="Kumagai M."/>
            <person name="Ohmori H."/>
            <person name="Sakamoto M."/>
            <person name="Ohkuma M."/>
            <person name="Mitsumori M."/>
        </authorList>
    </citation>
    <scope>NUCLEOTIDE SEQUENCE</scope>
    <source>
        <strain evidence="4">R5076</strain>
    </source>
</reference>
<dbReference type="InterPro" id="IPR050496">
    <property type="entry name" value="SNF2_RAD54_helicase_repair"/>
</dbReference>
<evidence type="ECO:0008006" key="6">
    <source>
        <dbReference type="Google" id="ProtNLM"/>
    </source>
</evidence>
<keyword evidence="1" id="KW-0378">Hydrolase</keyword>
<dbReference type="GO" id="GO:0016787">
    <property type="term" value="F:hydrolase activity"/>
    <property type="evidence" value="ECO:0007669"/>
    <property type="project" value="UniProtKB-KW"/>
</dbReference>
<protein>
    <recommendedName>
        <fullName evidence="6">SNF2 family N-terminal domain protein</fullName>
    </recommendedName>
</protein>
<evidence type="ECO:0000256" key="1">
    <source>
        <dbReference type="ARBA" id="ARBA00022801"/>
    </source>
</evidence>
<dbReference type="PANTHER" id="PTHR45629">
    <property type="entry name" value="SNF2/RAD54 FAMILY MEMBER"/>
    <property type="match status" value="1"/>
</dbReference>
<proteinExistence type="predicted"/>
<dbReference type="Pfam" id="PF00176">
    <property type="entry name" value="SNF2-rel_dom"/>
    <property type="match status" value="1"/>
</dbReference>
<dbReference type="RefSeq" id="WP_223926635.1">
    <property type="nucleotide sequence ID" value="NZ_BPTU01000002.1"/>
</dbReference>
<dbReference type="InterPro" id="IPR014001">
    <property type="entry name" value="Helicase_ATP-bd"/>
</dbReference>
<gene>
    <name evidence="4" type="ORF">PRLR5076_29480</name>
</gene>
<dbReference type="SUPFAM" id="SSF52540">
    <property type="entry name" value="P-loop containing nucleoside triphosphate hydrolases"/>
    <property type="match status" value="2"/>
</dbReference>
<evidence type="ECO:0000259" key="3">
    <source>
        <dbReference type="PROSITE" id="PS51194"/>
    </source>
</evidence>
<dbReference type="PROSITE" id="PS51192">
    <property type="entry name" value="HELICASE_ATP_BIND_1"/>
    <property type="match status" value="1"/>
</dbReference>
<dbReference type="GeneID" id="72465859"/>
<dbReference type="Proteomes" id="UP000825483">
    <property type="component" value="Unassembled WGS sequence"/>
</dbReference>
<dbReference type="GO" id="GO:0005524">
    <property type="term" value="F:ATP binding"/>
    <property type="evidence" value="ECO:0007669"/>
    <property type="project" value="InterPro"/>
</dbReference>
<keyword evidence="5" id="KW-1185">Reference proteome</keyword>
<dbReference type="InterPro" id="IPR027417">
    <property type="entry name" value="P-loop_NTPase"/>
</dbReference>
<dbReference type="Gene3D" id="3.40.50.10810">
    <property type="entry name" value="Tandem AAA-ATPase domain"/>
    <property type="match status" value="1"/>
</dbReference>
<comment type="caution">
    <text evidence="4">The sequence shown here is derived from an EMBL/GenBank/DDBJ whole genome shotgun (WGS) entry which is preliminary data.</text>
</comment>
<dbReference type="InterPro" id="IPR000330">
    <property type="entry name" value="SNF2_N"/>
</dbReference>
<dbReference type="Gene3D" id="3.40.50.300">
    <property type="entry name" value="P-loop containing nucleotide triphosphate hydrolases"/>
    <property type="match status" value="1"/>
</dbReference>
<dbReference type="InterPro" id="IPR049730">
    <property type="entry name" value="SNF2/RAD54-like_C"/>
</dbReference>
<dbReference type="InterPro" id="IPR001650">
    <property type="entry name" value="Helicase_C-like"/>
</dbReference>
<evidence type="ECO:0000313" key="4">
    <source>
        <dbReference type="EMBL" id="GJG60097.1"/>
    </source>
</evidence>
<evidence type="ECO:0000313" key="5">
    <source>
        <dbReference type="Proteomes" id="UP000825483"/>
    </source>
</evidence>
<feature type="domain" description="Helicase C-terminal" evidence="3">
    <location>
        <begin position="762"/>
        <end position="918"/>
    </location>
</feature>